<dbReference type="Gene3D" id="3.40.50.1820">
    <property type="entry name" value="alpha/beta hydrolase"/>
    <property type="match status" value="1"/>
</dbReference>
<dbReference type="InterPro" id="IPR029058">
    <property type="entry name" value="AB_hydrolase_fold"/>
</dbReference>
<evidence type="ECO:0000259" key="3">
    <source>
        <dbReference type="Pfam" id="PF20434"/>
    </source>
</evidence>
<dbReference type="GO" id="GO:0016787">
    <property type="term" value="F:hydrolase activity"/>
    <property type="evidence" value="ECO:0007669"/>
    <property type="project" value="UniProtKB-KW"/>
</dbReference>
<dbReference type="Pfam" id="PF20434">
    <property type="entry name" value="BD-FAE"/>
    <property type="match status" value="1"/>
</dbReference>
<accession>A0ABY4EIW9</accession>
<dbReference type="PANTHER" id="PTHR48081:SF13">
    <property type="entry name" value="ALPHA_BETA HYDROLASE"/>
    <property type="match status" value="1"/>
</dbReference>
<name>A0ABY4EIW9_9BACI</name>
<organism evidence="4 5">
    <name type="scientific">Halobacillus salinarum</name>
    <dbReference type="NCBI Taxonomy" id="2932257"/>
    <lineage>
        <taxon>Bacteria</taxon>
        <taxon>Bacillati</taxon>
        <taxon>Bacillota</taxon>
        <taxon>Bacilli</taxon>
        <taxon>Bacillales</taxon>
        <taxon>Bacillaceae</taxon>
        <taxon>Halobacillus</taxon>
    </lineage>
</organism>
<evidence type="ECO:0000313" key="4">
    <source>
        <dbReference type="EMBL" id="UOQ43992.1"/>
    </source>
</evidence>
<dbReference type="InterPro" id="IPR050300">
    <property type="entry name" value="GDXG_lipolytic_enzyme"/>
</dbReference>
<evidence type="ECO:0000256" key="2">
    <source>
        <dbReference type="SAM" id="MobiDB-lite"/>
    </source>
</evidence>
<reference evidence="4 5" key="1">
    <citation type="submission" date="2022-04" db="EMBL/GenBank/DDBJ databases">
        <title>Halobacillus sp. isolated from saltern.</title>
        <authorList>
            <person name="Won M."/>
            <person name="Lee C.-M."/>
            <person name="Woen H.-Y."/>
            <person name="Kwon S.-W."/>
        </authorList>
    </citation>
    <scope>NUCLEOTIDE SEQUENCE [LARGE SCALE GENOMIC DNA]</scope>
    <source>
        <strain evidence="4 5">SSBR10-3</strain>
    </source>
</reference>
<keyword evidence="5" id="KW-1185">Reference proteome</keyword>
<dbReference type="RefSeq" id="WP_244709593.1">
    <property type="nucleotide sequence ID" value="NZ_CP095073.1"/>
</dbReference>
<dbReference type="Proteomes" id="UP000831787">
    <property type="component" value="Chromosome"/>
</dbReference>
<feature type="domain" description="BD-FAE-like" evidence="3">
    <location>
        <begin position="20"/>
        <end position="220"/>
    </location>
</feature>
<dbReference type="SUPFAM" id="SSF53474">
    <property type="entry name" value="alpha/beta-Hydrolases"/>
    <property type="match status" value="1"/>
</dbReference>
<dbReference type="InterPro" id="IPR049492">
    <property type="entry name" value="BD-FAE-like_dom"/>
</dbReference>
<sequence length="268" mass="29777">MDKFFYGDNPSQFGELRLPDTKGPHPVAIVIHGGFWRQAFSLELTREIAEDLTKHGWATWNIEYRRVGQKEAGWPNTLLDTAKACDYLTHLTEEYQLDLEKVVTIGHSAGGQLALWLAGRTKLSSDSELAYTPNPLPVAGAISLAGVIDLESMYKVHQYRDETLSASPNNPTAELLSGSPEETPERYKEASPIALVPLNVPQLLVHGSLDVNVPVGISHNYYRACEEAGDPIKLIELSSAEHFMLTDTTSEAWKVIREEMELMLESLS</sequence>
<evidence type="ECO:0000256" key="1">
    <source>
        <dbReference type="ARBA" id="ARBA00022801"/>
    </source>
</evidence>
<evidence type="ECO:0000313" key="5">
    <source>
        <dbReference type="Proteomes" id="UP000831787"/>
    </source>
</evidence>
<feature type="region of interest" description="Disordered" evidence="2">
    <location>
        <begin position="164"/>
        <end position="184"/>
    </location>
</feature>
<proteinExistence type="predicted"/>
<protein>
    <submittedName>
        <fullName evidence="4">Alpha/beta hydrolase</fullName>
    </submittedName>
</protein>
<keyword evidence="1 4" id="KW-0378">Hydrolase</keyword>
<gene>
    <name evidence="4" type="ORF">MUN89_19315</name>
</gene>
<dbReference type="EMBL" id="CP095073">
    <property type="protein sequence ID" value="UOQ43992.1"/>
    <property type="molecule type" value="Genomic_DNA"/>
</dbReference>
<dbReference type="PANTHER" id="PTHR48081">
    <property type="entry name" value="AB HYDROLASE SUPERFAMILY PROTEIN C4A8.06C"/>
    <property type="match status" value="1"/>
</dbReference>